<keyword evidence="2" id="KW-0813">Transport</keyword>
<feature type="domain" description="Cyclic nucleotide-binding" evidence="10">
    <location>
        <begin position="2002"/>
        <end position="2103"/>
    </location>
</feature>
<sequence length="2549" mass="281174">MNLCPHTSSVSSSSEQSTVPLRMEVVDALTNQRNLLQKEDTQAGKCKLACISLERIHDVFAGTPSLEIFDENQQAVRYRFETLIRLATFPNLPLEVIWMLASVSELRNYAAGDPVVQEGDCDSVESLLVLSKGSADVSKILFDGKLLEAQPFKIARLYPGAMIGDVFFIESWISRQASCIATSLVARSYERNDALVTIVAVPQPNSALRLHCATPTPCLRRADGPFRPTDVLAGMKLFYGLNPAFILSVANITDRKMNFLGDVFKEEGSTDRTLRVQEFGKVRVETKREGTVALSDVGTVLGETMFLGMRSVSQATFRAATPLLVMLWIPHHSFESIIDDGYPSEGAYFRSLQRTDQGREDMSHYAHDMKLFRGCGQSVIQDIGKCIHRQAYKPGQTIVVQAAIDDRSLFLVTTGKAKVFVNGKVQPELLPGDVFGQLALLGLVLLRSETWTDECGGDEPHHELRSLHGYTRSNESQSWPERSEATVVASTYCSCFKLPRQAFLDALEKHPEERDPSRFVHPSQESERLLYYWNLHANRRSTPPGAWVTREGALLPTDVAYLLVSGEVYVTEESGHRSLMTPGSEHVLIGLAAGIASIEPKTACEVQLIGRAEFDSEPEYWRGQEKVMSECPDERDSTVQGILDEMAIKAQQKLGVERGEVQWSWEKAKRRRFASEQARFASGAAISEASLLGTCTFYPYAVRAEDLCLVLSLLRNDFNAGALRLPHGFRQLFADEEDPRVGDTRYMLVAGNAAVILAHGEEVAQIKSGSLVGEGGALGIAAKRSTQVSAWKGGMVRLIRLQGQSIGKAVQKHPDDCKALEMQFQSRSQKNAEAEAIRREWIGKTVMPMLKNCQIFQDFSTKLIAKIAAPLLKISFAKGQNLCVAGDAAESLMVIIDGEVEAKSKEGKPVARLMTSAVTGELAILGLLSFRTATLTACQPTDTVLSFTECCEFLRAISLIVVVTSVGLRQILKSSEAASKHLQKLAEERSAQIDRGTRCILAPGETWRIPDNAAASGRHLWVGSSDIFARGRAGVMVGPSEHPMNPVQTVGTGAMAILPEWLCMQYEARAVASTPVDAFRVSCMDIQLATLSVRTIPTWFQLFLGLEREAIENTTAKLFRAKAVIDMNRPKAPSMCTSSLAIRPGTESPLGARTKGPMGASQSEMSLKRHSLQSSAEFFSRRTAMAAHMVDFDCLICRPIDQKPQSNDAGGFEIEVFNGFSCLTQVVFSALAAQTIFKGCDPDLLKRLAAQALVWTPGRGHEKLAVAMRLSSGALYVCVGGGPAATATNGFAIGLPGMLKLHDAEVRFRTRPNSIVDVTDILAKHPRDPESRDPSGEEFGFTLPDLSACTLQLVRDCIMNLCPHTMSLKGHDPEKSTVPLRMEVVDALTNQRNILQKEDMQAGLCKLACISRERIHDVFARSQSMEIFEENQQAVRYRYETLIRLSAFPSVPLEVTWMLASLSELRSYAAGDLIVEEGDCDSVESLLVLSKGSADVNKILFDGKLLEAQPFKIARLYPGAMIGDVLFIESWISRQASVIAYEATEVIELSSRKLLDVMACYPGLTSIYVSRCREASAILQRSLTRPTDVLASMKLFYGLNPAFIRSLANITERKMNFLGDVFKEEGSTDRTLRVQEFGKVRVETNREGMVALTDVGTLLGESMFLGMSHVAEATFRAATPLLVMLWIPHHSFENIMNDGYPTEGAYFRSLDRTDQGREDMSHYAKYMKLFRGCGQSFIHDIGECIHRRAYKPGQTILVQAAIDDRSLFLVATGKASVLINGKEQPEEELSPGDVFGELTLLGLVLLRSATVVATTYCSCLKMPRQAFIDALEKHPEETVHFEQLMCLRAVQVAAERGTFPFLKKASERLLYYLNLQATRRSTPPGEWATRDGDPLPTDVAYLLVSGEAYVTEESGHRILMSKGSCFGEHVLIGIRSRISSIEPKTACEVQMVSRSVFEKVMSECPDERAETEQGILEEMSIKAQQELGVERGSPEILNRCAFFRAAHEKFMTLMRPRMRAMLFKVGEYITRERDYADHMFIVLRGSAAVMGDDAETPVLRFEAGAAISEASLLGTCTFYPYAVRVENLCLVLSLPRNDFNEVLDQFPDERELFNRLLADQEETERSDPEGRACIDFLKAVCEFADEVYYAAGECIITCGESCSVGETVMYLLVAGNAAVILAHGEEVAQIKSGSLVGEGGALGIANKRSTQVSAWKGGMVRLIRLQGQSIGKAVEEHPEDCQALENQFMMRSQKNAEAEAIRKVWIGKSVIPLLKNCHIFQGFSDSEELIAKIAAPLLKMSFAEGTELCVAGDAADSMIVIIDGEVEAKCKEGKVVVTSAGLRPILKSSEAASQHLQKLAQEKLSQIDRGFPILSLPLGASNDVLVRTLALHSTRYILAPGETWRIPTNATASGRHHWIFARGRAGVMVGPSEHPMNPIQSVGTGGMAILPEWLCMQYEARAVALTPVEAFRINCMDIQVATLSVRSAIPMWYHRFRGLESEAIEHFTAKLSRAKAVVDMNRPKAQLLKPLKKIRSLFCHLRMPVAHLF</sequence>
<keyword evidence="4" id="KW-1133">Transmembrane helix</keyword>
<evidence type="ECO:0000256" key="4">
    <source>
        <dbReference type="ARBA" id="ARBA00022989"/>
    </source>
</evidence>
<gene>
    <name evidence="11" type="ORF">CCMP2556_LOCUS18367</name>
</gene>
<accession>A0ABP0KY41</accession>
<evidence type="ECO:0000256" key="8">
    <source>
        <dbReference type="ARBA" id="ARBA00023303"/>
    </source>
</evidence>
<keyword evidence="6" id="KW-0472">Membrane</keyword>
<dbReference type="PROSITE" id="PS00888">
    <property type="entry name" value="CNMP_BINDING_1"/>
    <property type="match status" value="2"/>
</dbReference>
<feature type="domain" description="Cyclic nucleotide-binding" evidence="10">
    <location>
        <begin position="2286"/>
        <end position="2327"/>
    </location>
</feature>
<proteinExistence type="predicted"/>
<evidence type="ECO:0000256" key="2">
    <source>
        <dbReference type="ARBA" id="ARBA00022448"/>
    </source>
</evidence>
<feature type="domain" description="Cyclic nucleotide-binding" evidence="10">
    <location>
        <begin position="88"/>
        <end position="183"/>
    </location>
</feature>
<evidence type="ECO:0000256" key="9">
    <source>
        <dbReference type="SAM" id="MobiDB-lite"/>
    </source>
</evidence>
<feature type="domain" description="Cyclic nucleotide-binding" evidence="10">
    <location>
        <begin position="855"/>
        <end position="937"/>
    </location>
</feature>
<feature type="domain" description="Cyclic nucleotide-binding" evidence="10">
    <location>
        <begin position="1729"/>
        <end position="1831"/>
    </location>
</feature>
<dbReference type="PANTHER" id="PTHR45638">
    <property type="entry name" value="CYCLIC NUCLEOTIDE-GATED CATION CHANNEL SUBUNIT A"/>
    <property type="match status" value="1"/>
</dbReference>
<comment type="subcellular location">
    <subcellularLocation>
        <location evidence="1">Membrane</location>
        <topology evidence="1">Multi-pass membrane protein</topology>
    </subcellularLocation>
</comment>
<dbReference type="Proteomes" id="UP001642484">
    <property type="component" value="Unassembled WGS sequence"/>
</dbReference>
<dbReference type="PROSITE" id="PS50042">
    <property type="entry name" value="CNMP_BINDING_3"/>
    <property type="match status" value="12"/>
</dbReference>
<keyword evidence="7" id="KW-1071">Ligand-gated ion channel</keyword>
<feature type="domain" description="Cyclic nucleotide-binding" evidence="10">
    <location>
        <begin position="371"/>
        <end position="507"/>
    </location>
</feature>
<keyword evidence="3" id="KW-0812">Transmembrane</keyword>
<organism evidence="11 12">
    <name type="scientific">Durusdinium trenchii</name>
    <dbReference type="NCBI Taxonomy" id="1381693"/>
    <lineage>
        <taxon>Eukaryota</taxon>
        <taxon>Sar</taxon>
        <taxon>Alveolata</taxon>
        <taxon>Dinophyceae</taxon>
        <taxon>Suessiales</taxon>
        <taxon>Symbiodiniaceae</taxon>
        <taxon>Durusdinium</taxon>
    </lineage>
</organism>
<keyword evidence="8" id="KW-0407">Ion channel</keyword>
<feature type="domain" description="Cyclic nucleotide-binding" evidence="10">
    <location>
        <begin position="1447"/>
        <end position="1558"/>
    </location>
</feature>
<evidence type="ECO:0000256" key="1">
    <source>
        <dbReference type="ARBA" id="ARBA00004141"/>
    </source>
</evidence>
<evidence type="ECO:0000256" key="7">
    <source>
        <dbReference type="ARBA" id="ARBA00023286"/>
    </source>
</evidence>
<dbReference type="InterPro" id="IPR014710">
    <property type="entry name" value="RmlC-like_jellyroll"/>
</dbReference>
<evidence type="ECO:0000259" key="10">
    <source>
        <dbReference type="PROSITE" id="PS50042"/>
    </source>
</evidence>
<evidence type="ECO:0000256" key="6">
    <source>
        <dbReference type="ARBA" id="ARBA00023136"/>
    </source>
</evidence>
<reference evidence="11 12" key="1">
    <citation type="submission" date="2024-02" db="EMBL/GenBank/DDBJ databases">
        <authorList>
            <person name="Chen Y."/>
            <person name="Shah S."/>
            <person name="Dougan E. K."/>
            <person name="Thang M."/>
            <person name="Chan C."/>
        </authorList>
    </citation>
    <scope>NUCLEOTIDE SEQUENCE [LARGE SCALE GENOMIC DNA]</scope>
</reference>
<dbReference type="EMBL" id="CAXAMN010010402">
    <property type="protein sequence ID" value="CAK9031643.1"/>
    <property type="molecule type" value="Genomic_DNA"/>
</dbReference>
<keyword evidence="12" id="KW-1185">Reference proteome</keyword>
<evidence type="ECO:0000313" key="12">
    <source>
        <dbReference type="Proteomes" id="UP001642484"/>
    </source>
</evidence>
<evidence type="ECO:0000313" key="11">
    <source>
        <dbReference type="EMBL" id="CAK9031643.1"/>
    </source>
</evidence>
<feature type="domain" description="Cyclic nucleotide-binding" evidence="10">
    <location>
        <begin position="2169"/>
        <end position="2251"/>
    </location>
</feature>
<dbReference type="SMART" id="SM00100">
    <property type="entry name" value="cNMP"/>
    <property type="match status" value="8"/>
</dbReference>
<feature type="domain" description="Cyclic nucleotide-binding" evidence="10">
    <location>
        <begin position="237"/>
        <end position="338"/>
    </location>
</feature>
<dbReference type="Pfam" id="PF00027">
    <property type="entry name" value="cNMP_binding"/>
    <property type="match status" value="4"/>
</dbReference>
<evidence type="ECO:0000256" key="5">
    <source>
        <dbReference type="ARBA" id="ARBA00023065"/>
    </source>
</evidence>
<feature type="region of interest" description="Disordered" evidence="9">
    <location>
        <begin position="1147"/>
        <end position="1166"/>
    </location>
</feature>
<dbReference type="PANTHER" id="PTHR45638:SF11">
    <property type="entry name" value="CYCLIC NUCLEOTIDE-GATED CATION CHANNEL SUBUNIT A"/>
    <property type="match status" value="1"/>
</dbReference>
<name>A0ABP0KY41_9DINO</name>
<evidence type="ECO:0000256" key="3">
    <source>
        <dbReference type="ARBA" id="ARBA00022692"/>
    </source>
</evidence>
<dbReference type="InterPro" id="IPR050866">
    <property type="entry name" value="CNG_cation_channel"/>
</dbReference>
<protein>
    <recommendedName>
        <fullName evidence="10">Cyclic nucleotide-binding domain-containing protein</fullName>
    </recommendedName>
</protein>
<feature type="domain" description="Cyclic nucleotide-binding" evidence="10">
    <location>
        <begin position="1898"/>
        <end position="1978"/>
    </location>
</feature>
<dbReference type="Gene3D" id="2.60.120.10">
    <property type="entry name" value="Jelly Rolls"/>
    <property type="match status" value="10"/>
</dbReference>
<feature type="domain" description="Cyclic nucleotide-binding" evidence="10">
    <location>
        <begin position="742"/>
        <end position="827"/>
    </location>
</feature>
<dbReference type="InterPro" id="IPR000595">
    <property type="entry name" value="cNMP-bd_dom"/>
</dbReference>
<dbReference type="InterPro" id="IPR018490">
    <property type="entry name" value="cNMP-bd_dom_sf"/>
</dbReference>
<dbReference type="InterPro" id="IPR018488">
    <property type="entry name" value="cNMP-bd_CS"/>
</dbReference>
<dbReference type="CDD" id="cd00038">
    <property type="entry name" value="CAP_ED"/>
    <property type="match status" value="7"/>
</dbReference>
<comment type="caution">
    <text evidence="11">The sequence shown here is derived from an EMBL/GenBank/DDBJ whole genome shotgun (WGS) entry which is preliminary data.</text>
</comment>
<dbReference type="SUPFAM" id="SSF51206">
    <property type="entry name" value="cAMP-binding domain-like"/>
    <property type="match status" value="11"/>
</dbReference>
<feature type="domain" description="Cyclic nucleotide-binding" evidence="10">
    <location>
        <begin position="1595"/>
        <end position="1696"/>
    </location>
</feature>
<keyword evidence="5" id="KW-0406">Ion transport</keyword>